<feature type="transmembrane region" description="Helical" evidence="1">
    <location>
        <begin position="102"/>
        <end position="120"/>
    </location>
</feature>
<evidence type="ECO:0000313" key="2">
    <source>
        <dbReference type="EMBL" id="MDQ1107402.1"/>
    </source>
</evidence>
<dbReference type="PANTHER" id="PTHR28008:SF1">
    <property type="entry name" value="DOMAIN PROTEIN, PUTATIVE (AFU_ORTHOLOGUE AFUA_3G10980)-RELATED"/>
    <property type="match status" value="1"/>
</dbReference>
<protein>
    <submittedName>
        <fullName evidence="2">VanZ family protein</fullName>
    </submittedName>
</protein>
<dbReference type="EMBL" id="JAUTAS010000001">
    <property type="protein sequence ID" value="MDQ1107402.1"/>
    <property type="molecule type" value="Genomic_DNA"/>
</dbReference>
<proteinExistence type="predicted"/>
<comment type="caution">
    <text evidence="2">The sequence shown here is derived from an EMBL/GenBank/DDBJ whole genome shotgun (WGS) entry which is preliminary data.</text>
</comment>
<sequence>MTATGMLKPLRFPRVWLGLWWLAIAVTIVVCLIPPPPLALPQNSDKVEHFLAYFLLASAAVQIYRTRAALLWAGAGLVLLGVGIEFLQGALTTDRMADPMDALANSIGVVVGMATVFTPLRDLLLRMKG</sequence>
<organism evidence="2 3">
    <name type="scientific">Stenotrophomonas rhizophila</name>
    <dbReference type="NCBI Taxonomy" id="216778"/>
    <lineage>
        <taxon>Bacteria</taxon>
        <taxon>Pseudomonadati</taxon>
        <taxon>Pseudomonadota</taxon>
        <taxon>Gammaproteobacteria</taxon>
        <taxon>Lysobacterales</taxon>
        <taxon>Lysobacteraceae</taxon>
        <taxon>Stenotrophomonas</taxon>
    </lineage>
</organism>
<keyword evidence="1" id="KW-0812">Transmembrane</keyword>
<evidence type="ECO:0000256" key="1">
    <source>
        <dbReference type="SAM" id="Phobius"/>
    </source>
</evidence>
<reference evidence="2" key="1">
    <citation type="submission" date="2023-07" db="EMBL/GenBank/DDBJ databases">
        <title>Functional and genomic diversity of the sorghum phyllosphere microbiome.</title>
        <authorList>
            <person name="Shade A."/>
        </authorList>
    </citation>
    <scope>NUCLEOTIDE SEQUENCE</scope>
    <source>
        <strain evidence="2">SORGH_AS_0457</strain>
    </source>
</reference>
<keyword evidence="1" id="KW-1133">Transmembrane helix</keyword>
<evidence type="ECO:0000313" key="3">
    <source>
        <dbReference type="Proteomes" id="UP001226084"/>
    </source>
</evidence>
<feature type="transmembrane region" description="Helical" evidence="1">
    <location>
        <begin position="47"/>
        <end position="64"/>
    </location>
</feature>
<feature type="transmembrane region" description="Helical" evidence="1">
    <location>
        <begin position="71"/>
        <end position="90"/>
    </location>
</feature>
<dbReference type="Proteomes" id="UP001226084">
    <property type="component" value="Unassembled WGS sequence"/>
</dbReference>
<accession>A0AAP5E8U5</accession>
<dbReference type="PANTHER" id="PTHR28008">
    <property type="entry name" value="DOMAIN PROTEIN, PUTATIVE (AFU_ORTHOLOGUE AFUA_3G10980)-RELATED"/>
    <property type="match status" value="1"/>
</dbReference>
<keyword evidence="1" id="KW-0472">Membrane</keyword>
<gene>
    <name evidence="2" type="ORF">QE424_000561</name>
</gene>
<name>A0AAP5E8U5_9GAMM</name>
<dbReference type="AlphaFoldDB" id="A0AAP5E8U5"/>
<dbReference type="RefSeq" id="WP_093533532.1">
    <property type="nucleotide sequence ID" value="NZ_CP088000.1"/>
</dbReference>